<dbReference type="PIRSF" id="PIRSF016907">
    <property type="entry name" value="Kin_ATP-NAD"/>
    <property type="match status" value="1"/>
</dbReference>
<dbReference type="InterPro" id="IPR017438">
    <property type="entry name" value="ATP-NAD_kinase_N"/>
</dbReference>
<dbReference type="EMBL" id="CP022198">
    <property type="protein sequence ID" value="AXA68086.1"/>
    <property type="molecule type" value="Genomic_DNA"/>
</dbReference>
<dbReference type="Proteomes" id="UP000250579">
    <property type="component" value="Chromosome"/>
</dbReference>
<dbReference type="InterPro" id="IPR039065">
    <property type="entry name" value="AcoX-like"/>
</dbReference>
<dbReference type="Pfam" id="PF01513">
    <property type="entry name" value="NAD_kinase"/>
    <property type="match status" value="1"/>
</dbReference>
<dbReference type="GO" id="GO:0051287">
    <property type="term" value="F:NAD binding"/>
    <property type="evidence" value="ECO:0007669"/>
    <property type="project" value="UniProtKB-ARBA"/>
</dbReference>
<name>A0A2Z5ADQ8_9PSED</name>
<protein>
    <submittedName>
        <fullName evidence="2">NAD+ kinase</fullName>
    </submittedName>
</protein>
<evidence type="ECO:0000313" key="3">
    <source>
        <dbReference type="Proteomes" id="UP000250579"/>
    </source>
</evidence>
<reference evidence="2 3" key="1">
    <citation type="submission" date="2017-06" db="EMBL/GenBank/DDBJ databases">
        <title>Evolution towards high GC content and high-temperature stress adaptation in endophytic Pseudomonas oryzihabitans impacted its plant-growth promoting traits.</title>
        <authorList>
            <person name="Nascimento F.X."/>
        </authorList>
    </citation>
    <scope>NUCLEOTIDE SEQUENCE [LARGE SCALE GENOMIC DNA]</scope>
    <source>
        <strain evidence="2 3">MS8</strain>
    </source>
</reference>
<evidence type="ECO:0000313" key="2">
    <source>
        <dbReference type="EMBL" id="AXA68086.1"/>
    </source>
</evidence>
<proteinExistence type="predicted"/>
<dbReference type="SUPFAM" id="SSF111331">
    <property type="entry name" value="NAD kinase/diacylglycerol kinase-like"/>
    <property type="match status" value="1"/>
</dbReference>
<evidence type="ECO:0000256" key="1">
    <source>
        <dbReference type="ARBA" id="ARBA00022490"/>
    </source>
</evidence>
<dbReference type="GO" id="GO:0006741">
    <property type="term" value="P:NADP+ biosynthetic process"/>
    <property type="evidence" value="ECO:0007669"/>
    <property type="project" value="InterPro"/>
</dbReference>
<dbReference type="GO" id="GO:0005524">
    <property type="term" value="F:ATP binding"/>
    <property type="evidence" value="ECO:0007669"/>
    <property type="project" value="UniProtKB-ARBA"/>
</dbReference>
<dbReference type="GO" id="GO:0003951">
    <property type="term" value="F:NAD+ kinase activity"/>
    <property type="evidence" value="ECO:0007669"/>
    <property type="project" value="InterPro"/>
</dbReference>
<gene>
    <name evidence="2" type="ORF">CE139_20545</name>
</gene>
<keyword evidence="1" id="KW-0963">Cytoplasm</keyword>
<dbReference type="InterPro" id="IPR016064">
    <property type="entry name" value="NAD/diacylglycerol_kinase_sf"/>
</dbReference>
<dbReference type="Pfam" id="PF20143">
    <property type="entry name" value="NAD_kinase_C"/>
    <property type="match status" value="1"/>
</dbReference>
<accession>A0A2Z5ADQ8</accession>
<keyword evidence="2" id="KW-0418">Kinase</keyword>
<dbReference type="InterPro" id="IPR011386">
    <property type="entry name" value="Put_ATP-NAD_kin"/>
</dbReference>
<dbReference type="PANTHER" id="PTHR40697">
    <property type="entry name" value="ACETOIN CATABOLISM PROTEIN X"/>
    <property type="match status" value="1"/>
</dbReference>
<dbReference type="AlphaFoldDB" id="A0A2Z5ADQ8"/>
<keyword evidence="2" id="KW-0808">Transferase</keyword>
<dbReference type="InterPro" id="IPR002504">
    <property type="entry name" value="NADK"/>
</dbReference>
<organism evidence="2 3">
    <name type="scientific">Pseudomonas oryzihabitans</name>
    <dbReference type="NCBI Taxonomy" id="47885"/>
    <lineage>
        <taxon>Bacteria</taxon>
        <taxon>Pseudomonadati</taxon>
        <taxon>Pseudomonadota</taxon>
        <taxon>Gammaproteobacteria</taxon>
        <taxon>Pseudomonadales</taxon>
        <taxon>Pseudomonadaceae</taxon>
        <taxon>Pseudomonas</taxon>
    </lineage>
</organism>
<sequence length="399" mass="42201">MGRMRTLVGIAHNLRRIEKASNRSMIHRRTSMTMKVGLVINPYAGLGGSVALKGSDGIEIVDLALERGAQPRAADRCIRALMRMKGSNTRLFTVAGEMGEYACRAAGIEATVIATPSATHTGADSSEACRALRSEGVELILFGGGDGTARDVVAALCETPSLILGIPCGVKMYSGVFARTPEHAGDLVHQCANGTVTIREAELLDIDEQAIRSDRISTRLHGYARVPSDPRHMQNAKATGADPDLAVSAAARGFASQMRADSVYFLGPGRTVQALAEHLDGKATLLGVDAYLGHTLICRDAEELDLLALAKRHPAHVVVGLTGGQGCLFGRGNQQISAAVLALINPENLHVFASATKVAQLPGGQVFVDTGDPDINARFSTFIRVHTGPNRSAMLHVVS</sequence>
<dbReference type="PANTHER" id="PTHR40697:SF2">
    <property type="entry name" value="ATP-NAD KINASE-RELATED"/>
    <property type="match status" value="1"/>
</dbReference>
<dbReference type="Gene3D" id="3.40.50.10330">
    <property type="entry name" value="Probable inorganic polyphosphate/atp-NAD kinase, domain 1"/>
    <property type="match status" value="1"/>
</dbReference>